<feature type="signal peptide" evidence="1">
    <location>
        <begin position="1"/>
        <end position="33"/>
    </location>
</feature>
<reference evidence="3 4" key="1">
    <citation type="submission" date="2016-11" db="EMBL/GenBank/DDBJ databases">
        <title>Genome sequencing of Zhihengliuella aestuarii B18 antagonistic to Plasmodiophora brassicae.</title>
        <authorList>
            <person name="Luo Y."/>
        </authorList>
    </citation>
    <scope>NUCLEOTIDE SEQUENCE [LARGE SCALE GENOMIC DNA]</scope>
    <source>
        <strain evidence="3 4">B18</strain>
    </source>
</reference>
<dbReference type="STRING" id="556325.BHE16_10435"/>
<keyword evidence="4" id="KW-1185">Reference proteome</keyword>
<dbReference type="PANTHER" id="PTHR34385:SF1">
    <property type="entry name" value="PEPTIDOGLYCAN L-ALANYL-D-GLUTAMATE ENDOPEPTIDASE CWLK"/>
    <property type="match status" value="1"/>
</dbReference>
<feature type="chain" id="PRO_5012408252" description="D-alanyl-D-alanine carboxypeptidase-like core domain-containing protein" evidence="1">
    <location>
        <begin position="34"/>
        <end position="459"/>
    </location>
</feature>
<name>A0A1L2ZQL1_9MICC</name>
<dbReference type="SUPFAM" id="SSF69318">
    <property type="entry name" value="Integrin alpha N-terminal domain"/>
    <property type="match status" value="1"/>
</dbReference>
<dbReference type="InterPro" id="IPR052179">
    <property type="entry name" value="DD-CPase-like"/>
</dbReference>
<dbReference type="PANTHER" id="PTHR34385">
    <property type="entry name" value="D-ALANYL-D-ALANINE CARBOXYPEPTIDASE"/>
    <property type="match status" value="1"/>
</dbReference>
<dbReference type="SUPFAM" id="SSF55166">
    <property type="entry name" value="Hedgehog/DD-peptidase"/>
    <property type="match status" value="1"/>
</dbReference>
<evidence type="ECO:0000313" key="3">
    <source>
        <dbReference type="EMBL" id="APF41338.1"/>
    </source>
</evidence>
<dbReference type="KEGG" id="nae:BHE16_10435"/>
<evidence type="ECO:0000259" key="2">
    <source>
        <dbReference type="Pfam" id="PF02557"/>
    </source>
</evidence>
<dbReference type="Gene3D" id="3.30.1380.10">
    <property type="match status" value="1"/>
</dbReference>
<sequence>MGENTRKRTLLSRVSAITASAVLALSLAGPASAATIIRDPENVEVLVNKVYPLSPLNYVPSDLVTVPGTSRQLRATTSSQLMKLFYGARSAGHYLRVTSAYRSYSQQVSLYNSYVNQYGTAYANRISAKPGYSEHQTGLAVDIGLASGSCGFQACFGSTAAGKWVAANAYRYGFVIRYPQGYESTTGYTYEPWHLRYVGTQRALELRSLSVPTLEHYYDGVSRAIPNAAALVTVDSYDVIVAAAKFNGTWDAIPSISTTLHTASLTTQSIDWNADGVLDVLWLSPGSRVYVRLGTKTGGFTSPIIVARGFSGSDVVAAKFVSSRKLPELAVRDANGVVRKYARSGNGVLTTSYTVLREISPTARIGAADWNHDGAQDLLSLTGTSTVAYLGNGYGSVNVSPSATHYRFAKATTIRRVDGAFGPGTRGYFAEIAGNVYYFKRGASSVASGFWVGEGQLAK</sequence>
<gene>
    <name evidence="3" type="ORF">BHE16_10435</name>
</gene>
<dbReference type="InterPro" id="IPR003709">
    <property type="entry name" value="VanY-like_core_dom"/>
</dbReference>
<dbReference type="InterPro" id="IPR028994">
    <property type="entry name" value="Integrin_alpha_N"/>
</dbReference>
<dbReference type="Pfam" id="PF02557">
    <property type="entry name" value="VanY"/>
    <property type="match status" value="1"/>
</dbReference>
<proteinExistence type="predicted"/>
<organism evidence="3 4">
    <name type="scientific">Neomicrococcus aestuarii</name>
    <dbReference type="NCBI Taxonomy" id="556325"/>
    <lineage>
        <taxon>Bacteria</taxon>
        <taxon>Bacillati</taxon>
        <taxon>Actinomycetota</taxon>
        <taxon>Actinomycetes</taxon>
        <taxon>Micrococcales</taxon>
        <taxon>Micrococcaceae</taxon>
        <taxon>Neomicrococcus</taxon>
    </lineage>
</organism>
<dbReference type="EMBL" id="CP018135">
    <property type="protein sequence ID" value="APF41338.1"/>
    <property type="molecule type" value="Genomic_DNA"/>
</dbReference>
<dbReference type="GO" id="GO:0008233">
    <property type="term" value="F:peptidase activity"/>
    <property type="evidence" value="ECO:0007669"/>
    <property type="project" value="InterPro"/>
</dbReference>
<accession>A0A1L2ZQL1</accession>
<dbReference type="Proteomes" id="UP000183530">
    <property type="component" value="Chromosome"/>
</dbReference>
<dbReference type="OrthoDB" id="9792074at2"/>
<evidence type="ECO:0000256" key="1">
    <source>
        <dbReference type="SAM" id="SignalP"/>
    </source>
</evidence>
<dbReference type="RefSeq" id="WP_071894806.1">
    <property type="nucleotide sequence ID" value="NZ_CP018135.1"/>
</dbReference>
<keyword evidence="1" id="KW-0732">Signal</keyword>
<feature type="domain" description="D-alanyl-D-alanine carboxypeptidase-like core" evidence="2">
    <location>
        <begin position="71"/>
        <end position="199"/>
    </location>
</feature>
<protein>
    <recommendedName>
        <fullName evidence="2">D-alanyl-D-alanine carboxypeptidase-like core domain-containing protein</fullName>
    </recommendedName>
</protein>
<dbReference type="InterPro" id="IPR058193">
    <property type="entry name" value="VanY/YodJ_core_dom"/>
</dbReference>
<dbReference type="GO" id="GO:0006508">
    <property type="term" value="P:proteolysis"/>
    <property type="evidence" value="ECO:0007669"/>
    <property type="project" value="InterPro"/>
</dbReference>
<dbReference type="AlphaFoldDB" id="A0A1L2ZQL1"/>
<dbReference type="InterPro" id="IPR009045">
    <property type="entry name" value="Zn_M74/Hedgehog-like"/>
</dbReference>
<dbReference type="CDD" id="cd14852">
    <property type="entry name" value="LD-carboxypeptidase"/>
    <property type="match status" value="1"/>
</dbReference>
<evidence type="ECO:0000313" key="4">
    <source>
        <dbReference type="Proteomes" id="UP000183530"/>
    </source>
</evidence>